<reference evidence="1 2" key="1">
    <citation type="submission" date="2018-08" db="EMBL/GenBank/DDBJ databases">
        <title>Streptomyces NEAU-D10 sp. nov., a novel Actinomycete isolated from soil.</title>
        <authorList>
            <person name="Jin L."/>
        </authorList>
    </citation>
    <scope>NUCLEOTIDE SEQUENCE [LARGE SCALE GENOMIC DNA]</scope>
    <source>
        <strain evidence="1 2">NEAU-D10</strain>
    </source>
</reference>
<comment type="caution">
    <text evidence="1">The sequence shown here is derived from an EMBL/GenBank/DDBJ whole genome shotgun (WGS) entry which is preliminary data.</text>
</comment>
<dbReference type="EMBL" id="QUAC01000298">
    <property type="protein sequence ID" value="REK86322.1"/>
    <property type="molecule type" value="Genomic_DNA"/>
</dbReference>
<name>A0A371PV35_STRIH</name>
<evidence type="ECO:0000313" key="2">
    <source>
        <dbReference type="Proteomes" id="UP000262477"/>
    </source>
</evidence>
<keyword evidence="2" id="KW-1185">Reference proteome</keyword>
<feature type="non-terminal residue" evidence="1">
    <location>
        <position position="1"/>
    </location>
</feature>
<organism evidence="1 2">
    <name type="scientific">Streptomyces inhibens</name>
    <dbReference type="NCBI Taxonomy" id="2293571"/>
    <lineage>
        <taxon>Bacteria</taxon>
        <taxon>Bacillati</taxon>
        <taxon>Actinomycetota</taxon>
        <taxon>Actinomycetes</taxon>
        <taxon>Kitasatosporales</taxon>
        <taxon>Streptomycetaceae</taxon>
        <taxon>Streptomyces</taxon>
    </lineage>
</organism>
<evidence type="ECO:0000313" key="1">
    <source>
        <dbReference type="EMBL" id="REK86322.1"/>
    </source>
</evidence>
<sequence>AAAVAAAVAGPFAALSAQPLPGAAAGALPVPVAFAGTALTVRAPEVRQLLVAVKGKLAHAR</sequence>
<protein>
    <submittedName>
        <fullName evidence="1">Virulence factor MviN</fullName>
    </submittedName>
</protein>
<accession>A0A371PV35</accession>
<dbReference type="Proteomes" id="UP000262477">
    <property type="component" value="Unassembled WGS sequence"/>
</dbReference>
<dbReference type="AlphaFoldDB" id="A0A371PV35"/>
<gene>
    <name evidence="1" type="ORF">DY245_33150</name>
</gene>
<proteinExistence type="predicted"/>